<dbReference type="AlphaFoldDB" id="A0AAN8QJU9"/>
<dbReference type="PANTHER" id="PTHR31702:SF2">
    <property type="entry name" value="TESTIS-EXPRESSED PROTEIN 33"/>
    <property type="match status" value="1"/>
</dbReference>
<protein>
    <submittedName>
        <fullName evidence="1">Uncharacterized protein</fullName>
    </submittedName>
</protein>
<evidence type="ECO:0000313" key="1">
    <source>
        <dbReference type="EMBL" id="KAK6300093.1"/>
    </source>
</evidence>
<organism evidence="1 2">
    <name type="scientific">Coregonus suidteri</name>
    <dbReference type="NCBI Taxonomy" id="861788"/>
    <lineage>
        <taxon>Eukaryota</taxon>
        <taxon>Metazoa</taxon>
        <taxon>Chordata</taxon>
        <taxon>Craniata</taxon>
        <taxon>Vertebrata</taxon>
        <taxon>Euteleostomi</taxon>
        <taxon>Actinopterygii</taxon>
        <taxon>Neopterygii</taxon>
        <taxon>Teleostei</taxon>
        <taxon>Protacanthopterygii</taxon>
        <taxon>Salmoniformes</taxon>
        <taxon>Salmonidae</taxon>
        <taxon>Coregoninae</taxon>
        <taxon>Coregonus</taxon>
    </lineage>
</organism>
<sequence>MEFKFEVAAGSQKYTVTEALNRSTDNPLRSSRLLVKAMTSTGQPETTVGDKPQVSVLACPEVPPLLLPHYTDTGSVFVHPHCSYHSLGHCLRTNIFPGAPLVWKSLVKESYIGHPLPAPPTDPQRWYGRRTDDMVRWTERNIVNQKLNKALKAMENKGSK</sequence>
<accession>A0AAN8QJU9</accession>
<evidence type="ECO:0000313" key="2">
    <source>
        <dbReference type="Proteomes" id="UP001356427"/>
    </source>
</evidence>
<comment type="caution">
    <text evidence="1">The sequence shown here is derived from an EMBL/GenBank/DDBJ whole genome shotgun (WGS) entry which is preliminary data.</text>
</comment>
<gene>
    <name evidence="1" type="ORF">J4Q44_G00301260</name>
</gene>
<reference evidence="1 2" key="1">
    <citation type="submission" date="2021-04" db="EMBL/GenBank/DDBJ databases">
        <authorList>
            <person name="De Guttry C."/>
            <person name="Zahm M."/>
            <person name="Klopp C."/>
            <person name="Cabau C."/>
            <person name="Louis A."/>
            <person name="Berthelot C."/>
            <person name="Parey E."/>
            <person name="Roest Crollius H."/>
            <person name="Montfort J."/>
            <person name="Robinson-Rechavi M."/>
            <person name="Bucao C."/>
            <person name="Bouchez O."/>
            <person name="Gislard M."/>
            <person name="Lluch J."/>
            <person name="Milhes M."/>
            <person name="Lampietro C."/>
            <person name="Lopez Roques C."/>
            <person name="Donnadieu C."/>
            <person name="Braasch I."/>
            <person name="Desvignes T."/>
            <person name="Postlethwait J."/>
            <person name="Bobe J."/>
            <person name="Wedekind C."/>
            <person name="Guiguen Y."/>
        </authorList>
    </citation>
    <scope>NUCLEOTIDE SEQUENCE [LARGE SCALE GENOMIC DNA]</scope>
    <source>
        <strain evidence="1">Cs_M1</strain>
        <tissue evidence="1">Blood</tissue>
    </source>
</reference>
<dbReference type="Pfam" id="PF15400">
    <property type="entry name" value="TEX33"/>
    <property type="match status" value="1"/>
</dbReference>
<dbReference type="PANTHER" id="PTHR31702">
    <property type="entry name" value="TESTIS-EXPRESSED PROTEIN 33"/>
    <property type="match status" value="1"/>
</dbReference>
<dbReference type="EMBL" id="JAGTTL010000028">
    <property type="protein sequence ID" value="KAK6300093.1"/>
    <property type="molecule type" value="Genomic_DNA"/>
</dbReference>
<dbReference type="Proteomes" id="UP001356427">
    <property type="component" value="Unassembled WGS sequence"/>
</dbReference>
<proteinExistence type="predicted"/>
<name>A0AAN8QJU9_9TELE</name>
<keyword evidence="2" id="KW-1185">Reference proteome</keyword>
<dbReference type="InterPro" id="IPR029234">
    <property type="entry name" value="CIMIP4"/>
</dbReference>